<dbReference type="Proteomes" id="UP001197770">
    <property type="component" value="Unassembled WGS sequence"/>
</dbReference>
<name>A0ABS8GVW9_9FLAO</name>
<evidence type="ECO:0000313" key="3">
    <source>
        <dbReference type="EMBL" id="MCC4213956.1"/>
    </source>
</evidence>
<dbReference type="CDD" id="cd00293">
    <property type="entry name" value="USP-like"/>
    <property type="match status" value="1"/>
</dbReference>
<evidence type="ECO:0000256" key="1">
    <source>
        <dbReference type="ARBA" id="ARBA00008791"/>
    </source>
</evidence>
<evidence type="ECO:0000259" key="2">
    <source>
        <dbReference type="Pfam" id="PF00582"/>
    </source>
</evidence>
<dbReference type="PRINTS" id="PR01438">
    <property type="entry name" value="UNVRSLSTRESS"/>
</dbReference>
<dbReference type="RefSeq" id="WP_228231028.1">
    <property type="nucleotide sequence ID" value="NZ_JAJGMW010000021.1"/>
</dbReference>
<keyword evidence="4" id="KW-1185">Reference proteome</keyword>
<dbReference type="PANTHER" id="PTHR46268">
    <property type="entry name" value="STRESS RESPONSE PROTEIN NHAX"/>
    <property type="match status" value="1"/>
</dbReference>
<dbReference type="EMBL" id="JAJGMW010000021">
    <property type="protein sequence ID" value="MCC4213956.1"/>
    <property type="molecule type" value="Genomic_DNA"/>
</dbReference>
<dbReference type="SUPFAM" id="SSF52402">
    <property type="entry name" value="Adenine nucleotide alpha hydrolases-like"/>
    <property type="match status" value="2"/>
</dbReference>
<feature type="domain" description="UspA" evidence="2">
    <location>
        <begin position="228"/>
        <end position="275"/>
    </location>
</feature>
<dbReference type="InterPro" id="IPR014729">
    <property type="entry name" value="Rossmann-like_a/b/a_fold"/>
</dbReference>
<dbReference type="PANTHER" id="PTHR46268:SF6">
    <property type="entry name" value="UNIVERSAL STRESS PROTEIN UP12"/>
    <property type="match status" value="1"/>
</dbReference>
<sequence>MKKILIPTDFSEHSEYALEVAAELAKKYNASLVVLHMIGLSESVLTRDESQEMYEAIYYMRLAKKRFNDFLDRDYLKSIQIEETVQHYRDFQEINAVAKDFGADLIVMGSHGARGLKEVFVGSNTEKVVRTSEVPVLVVKDRSAHFKLDKVVFACDFNLDFVKPFQRAWDFFKDTDTLFQTVYVNTPDRFMTSAEMEEKAFNFYLRSGIENIEVFDNTVYYCDTHLEHGLYSFCNKFEADLAVIPTHGRRGLAHFFSQNISEAIVNHSNLPIMTFKA</sequence>
<accession>A0ABS8GVW9</accession>
<dbReference type="Pfam" id="PF00582">
    <property type="entry name" value="Usp"/>
    <property type="match status" value="2"/>
</dbReference>
<gene>
    <name evidence="3" type="ORF">LLW17_14590</name>
</gene>
<reference evidence="3 4" key="1">
    <citation type="submission" date="2021-11" db="EMBL/GenBank/DDBJ databases">
        <title>Seasonal and diel survey of microbial diversity of the Tyrrhenian coast.</title>
        <authorList>
            <person name="Gattoni G."/>
            <person name="Corral P."/>
        </authorList>
    </citation>
    <scope>NUCLEOTIDE SEQUENCE [LARGE SCALE GENOMIC DNA]</scope>
    <source>
        <strain evidence="3 4">Mr9</strain>
    </source>
</reference>
<dbReference type="Gene3D" id="3.40.50.620">
    <property type="entry name" value="HUPs"/>
    <property type="match status" value="2"/>
</dbReference>
<feature type="domain" description="UspA" evidence="2">
    <location>
        <begin position="1"/>
        <end position="140"/>
    </location>
</feature>
<proteinExistence type="inferred from homology"/>
<evidence type="ECO:0000313" key="4">
    <source>
        <dbReference type="Proteomes" id="UP001197770"/>
    </source>
</evidence>
<comment type="caution">
    <text evidence="3">The sequence shown here is derived from an EMBL/GenBank/DDBJ whole genome shotgun (WGS) entry which is preliminary data.</text>
</comment>
<protein>
    <submittedName>
        <fullName evidence="3">Universal stress protein</fullName>
    </submittedName>
</protein>
<organism evidence="3 4">
    <name type="scientific">Leeuwenhoekiella parthenopeia</name>
    <dbReference type="NCBI Taxonomy" id="2890320"/>
    <lineage>
        <taxon>Bacteria</taxon>
        <taxon>Pseudomonadati</taxon>
        <taxon>Bacteroidota</taxon>
        <taxon>Flavobacteriia</taxon>
        <taxon>Flavobacteriales</taxon>
        <taxon>Flavobacteriaceae</taxon>
        <taxon>Leeuwenhoekiella</taxon>
    </lineage>
</organism>
<dbReference type="InterPro" id="IPR006016">
    <property type="entry name" value="UspA"/>
</dbReference>
<dbReference type="InterPro" id="IPR006015">
    <property type="entry name" value="Universal_stress_UspA"/>
</dbReference>
<comment type="similarity">
    <text evidence="1">Belongs to the universal stress protein A family.</text>
</comment>